<accession>A0A368GVV7</accession>
<reference evidence="1 2" key="1">
    <citation type="submission" date="2014-10" db="EMBL/GenBank/DDBJ databases">
        <title>Draft genome of the hookworm Ancylostoma caninum.</title>
        <authorList>
            <person name="Mitreva M."/>
        </authorList>
    </citation>
    <scope>NUCLEOTIDE SEQUENCE [LARGE SCALE GENOMIC DNA]</scope>
    <source>
        <strain evidence="1 2">Baltimore</strain>
    </source>
</reference>
<evidence type="ECO:0000313" key="1">
    <source>
        <dbReference type="EMBL" id="RCN47107.1"/>
    </source>
</evidence>
<protein>
    <submittedName>
        <fullName evidence="1">Uncharacterized protein</fullName>
    </submittedName>
</protein>
<dbReference type="Proteomes" id="UP000252519">
    <property type="component" value="Unassembled WGS sequence"/>
</dbReference>
<dbReference type="EMBL" id="JOJR01000067">
    <property type="protein sequence ID" value="RCN47107.1"/>
    <property type="molecule type" value="Genomic_DNA"/>
</dbReference>
<name>A0A368GVV7_ANCCA</name>
<keyword evidence="2" id="KW-1185">Reference proteome</keyword>
<sequence>LLGKLVNHLRPPCPPWSRPLGGYKNCRSPAEHFSSSVVSVPTAYSLLEPLPESILPLHFRCIMGSSSTKPYVTYYEPRRRRCDVSSNFSKEYSQYWSGASKNSDFSMERNAYSFSSNEDYSPTRDTRRYSQFVSSFSKS</sequence>
<feature type="non-terminal residue" evidence="1">
    <location>
        <position position="1"/>
    </location>
</feature>
<organism evidence="1 2">
    <name type="scientific">Ancylostoma caninum</name>
    <name type="common">Dog hookworm</name>
    <dbReference type="NCBI Taxonomy" id="29170"/>
    <lineage>
        <taxon>Eukaryota</taxon>
        <taxon>Metazoa</taxon>
        <taxon>Ecdysozoa</taxon>
        <taxon>Nematoda</taxon>
        <taxon>Chromadorea</taxon>
        <taxon>Rhabditida</taxon>
        <taxon>Rhabditina</taxon>
        <taxon>Rhabditomorpha</taxon>
        <taxon>Strongyloidea</taxon>
        <taxon>Ancylostomatidae</taxon>
        <taxon>Ancylostomatinae</taxon>
        <taxon>Ancylostoma</taxon>
    </lineage>
</organism>
<dbReference type="OrthoDB" id="5834337at2759"/>
<evidence type="ECO:0000313" key="2">
    <source>
        <dbReference type="Proteomes" id="UP000252519"/>
    </source>
</evidence>
<gene>
    <name evidence="1" type="ORF">ANCCAN_06830</name>
</gene>
<comment type="caution">
    <text evidence="1">The sequence shown here is derived from an EMBL/GenBank/DDBJ whole genome shotgun (WGS) entry which is preliminary data.</text>
</comment>
<dbReference type="AlphaFoldDB" id="A0A368GVV7"/>
<proteinExistence type="predicted"/>